<organism evidence="1 2">
    <name type="scientific">Aspergillus bertholletiae</name>
    <dbReference type="NCBI Taxonomy" id="1226010"/>
    <lineage>
        <taxon>Eukaryota</taxon>
        <taxon>Fungi</taxon>
        <taxon>Dikarya</taxon>
        <taxon>Ascomycota</taxon>
        <taxon>Pezizomycotina</taxon>
        <taxon>Eurotiomycetes</taxon>
        <taxon>Eurotiomycetidae</taxon>
        <taxon>Eurotiales</taxon>
        <taxon>Aspergillaceae</taxon>
        <taxon>Aspergillus</taxon>
        <taxon>Aspergillus subgen. Circumdati</taxon>
    </lineage>
</organism>
<accession>A0A5N7BIC3</accession>
<dbReference type="AlphaFoldDB" id="A0A5N7BIC3"/>
<dbReference type="EMBL" id="ML736170">
    <property type="protein sequence ID" value="KAE8381531.1"/>
    <property type="molecule type" value="Genomic_DNA"/>
</dbReference>
<gene>
    <name evidence="1" type="ORF">BDV26DRAFT_255349</name>
</gene>
<reference evidence="1 2" key="1">
    <citation type="submission" date="2019-04" db="EMBL/GenBank/DDBJ databases">
        <title>Friends and foes A comparative genomics studyof 23 Aspergillus species from section Flavi.</title>
        <authorList>
            <consortium name="DOE Joint Genome Institute"/>
            <person name="Kjaerbolling I."/>
            <person name="Vesth T."/>
            <person name="Frisvad J.C."/>
            <person name="Nybo J.L."/>
            <person name="Theobald S."/>
            <person name="Kildgaard S."/>
            <person name="Isbrandt T."/>
            <person name="Kuo A."/>
            <person name="Sato A."/>
            <person name="Lyhne E.K."/>
            <person name="Kogle M.E."/>
            <person name="Wiebenga A."/>
            <person name="Kun R.S."/>
            <person name="Lubbers R.J."/>
            <person name="Makela M.R."/>
            <person name="Barry K."/>
            <person name="Chovatia M."/>
            <person name="Clum A."/>
            <person name="Daum C."/>
            <person name="Haridas S."/>
            <person name="He G."/>
            <person name="LaButti K."/>
            <person name="Lipzen A."/>
            <person name="Mondo S."/>
            <person name="Riley R."/>
            <person name="Salamov A."/>
            <person name="Simmons B.A."/>
            <person name="Magnuson J.K."/>
            <person name="Henrissat B."/>
            <person name="Mortensen U.H."/>
            <person name="Larsen T.O."/>
            <person name="Devries R.P."/>
            <person name="Grigoriev I.V."/>
            <person name="Machida M."/>
            <person name="Baker S.E."/>
            <person name="Andersen M.R."/>
        </authorList>
    </citation>
    <scope>NUCLEOTIDE SEQUENCE [LARGE SCALE GENOMIC DNA]</scope>
    <source>
        <strain evidence="1 2">IBT 29228</strain>
    </source>
</reference>
<proteinExistence type="predicted"/>
<evidence type="ECO:0000313" key="2">
    <source>
        <dbReference type="Proteomes" id="UP000326198"/>
    </source>
</evidence>
<evidence type="ECO:0000313" key="1">
    <source>
        <dbReference type="EMBL" id="KAE8381531.1"/>
    </source>
</evidence>
<name>A0A5N7BIC3_9EURO</name>
<keyword evidence="2" id="KW-1185">Reference proteome</keyword>
<dbReference type="Proteomes" id="UP000326198">
    <property type="component" value="Unassembled WGS sequence"/>
</dbReference>
<sequence>MILIVETVKHQVTELKIHASPTIARAAHYQYHVWQFAISATIDKEPLRAGHAQTEKMAESNP</sequence>
<protein>
    <submittedName>
        <fullName evidence="1">Uncharacterized protein</fullName>
    </submittedName>
</protein>